<dbReference type="Proteomes" id="UP000001072">
    <property type="component" value="Unassembled WGS sequence"/>
</dbReference>
<evidence type="ECO:0000256" key="1">
    <source>
        <dbReference type="SAM" id="SignalP"/>
    </source>
</evidence>
<dbReference type="OrthoDB" id="10349521at2759"/>
<evidence type="ECO:0000313" key="2">
    <source>
        <dbReference type="EMBL" id="EGG09532.1"/>
    </source>
</evidence>
<dbReference type="RefSeq" id="XP_007407259.1">
    <property type="nucleotide sequence ID" value="XM_007407197.1"/>
</dbReference>
<dbReference type="HOGENOM" id="CLU_1722761_0_0_1"/>
<dbReference type="AlphaFoldDB" id="F4RDY0"/>
<dbReference type="VEuPathDB" id="FungiDB:MELLADRAFT_104208"/>
<keyword evidence="1" id="KW-0732">Signal</keyword>
<reference evidence="3" key="1">
    <citation type="journal article" date="2011" name="Proc. Natl. Acad. Sci. U.S.A.">
        <title>Obligate biotrophy features unraveled by the genomic analysis of rust fungi.</title>
        <authorList>
            <person name="Duplessis S."/>
            <person name="Cuomo C.A."/>
            <person name="Lin Y.-C."/>
            <person name="Aerts A."/>
            <person name="Tisserant E."/>
            <person name="Veneault-Fourrey C."/>
            <person name="Joly D.L."/>
            <person name="Hacquard S."/>
            <person name="Amselem J."/>
            <person name="Cantarel B.L."/>
            <person name="Chiu R."/>
            <person name="Coutinho P.M."/>
            <person name="Feau N."/>
            <person name="Field M."/>
            <person name="Frey P."/>
            <person name="Gelhaye E."/>
            <person name="Goldberg J."/>
            <person name="Grabherr M.G."/>
            <person name="Kodira C.D."/>
            <person name="Kohler A."/>
            <person name="Kuees U."/>
            <person name="Lindquist E.A."/>
            <person name="Lucas S.M."/>
            <person name="Mago R."/>
            <person name="Mauceli E."/>
            <person name="Morin E."/>
            <person name="Murat C."/>
            <person name="Pangilinan J.L."/>
            <person name="Park R."/>
            <person name="Pearson M."/>
            <person name="Quesneville H."/>
            <person name="Rouhier N."/>
            <person name="Sakthikumar S."/>
            <person name="Salamov A.A."/>
            <person name="Schmutz J."/>
            <person name="Selles B."/>
            <person name="Shapiro H."/>
            <person name="Tanguay P."/>
            <person name="Tuskan G.A."/>
            <person name="Henrissat B."/>
            <person name="Van de Peer Y."/>
            <person name="Rouze P."/>
            <person name="Ellis J.G."/>
            <person name="Dodds P.N."/>
            <person name="Schein J.E."/>
            <person name="Zhong S."/>
            <person name="Hamelin R.C."/>
            <person name="Grigoriev I.V."/>
            <person name="Szabo L.J."/>
            <person name="Martin F."/>
        </authorList>
    </citation>
    <scope>NUCLEOTIDE SEQUENCE [LARGE SCALE GENOMIC DNA]</scope>
    <source>
        <strain evidence="3">98AG31 / pathotype 3-4-7</strain>
    </source>
</reference>
<feature type="signal peptide" evidence="1">
    <location>
        <begin position="1"/>
        <end position="22"/>
    </location>
</feature>
<accession>F4RDY0</accession>
<protein>
    <submittedName>
        <fullName evidence="2">Secreted protein</fullName>
    </submittedName>
</protein>
<dbReference type="KEGG" id="mlr:MELLADRAFT_104208"/>
<dbReference type="InParanoid" id="F4RDY0"/>
<keyword evidence="3" id="KW-1185">Reference proteome</keyword>
<dbReference type="EMBL" id="GL883097">
    <property type="protein sequence ID" value="EGG09532.1"/>
    <property type="molecule type" value="Genomic_DNA"/>
</dbReference>
<evidence type="ECO:0000313" key="3">
    <source>
        <dbReference type="Proteomes" id="UP000001072"/>
    </source>
</evidence>
<proteinExistence type="predicted"/>
<feature type="chain" id="PRO_5003315020" evidence="1">
    <location>
        <begin position="23"/>
        <end position="157"/>
    </location>
</feature>
<name>F4RDY0_MELLP</name>
<organism evidence="3">
    <name type="scientific">Melampsora larici-populina (strain 98AG31 / pathotype 3-4-7)</name>
    <name type="common">Poplar leaf rust fungus</name>
    <dbReference type="NCBI Taxonomy" id="747676"/>
    <lineage>
        <taxon>Eukaryota</taxon>
        <taxon>Fungi</taxon>
        <taxon>Dikarya</taxon>
        <taxon>Basidiomycota</taxon>
        <taxon>Pucciniomycotina</taxon>
        <taxon>Pucciniomycetes</taxon>
        <taxon>Pucciniales</taxon>
        <taxon>Melampsoraceae</taxon>
        <taxon>Melampsora</taxon>
    </lineage>
</organism>
<dbReference type="GeneID" id="18922190"/>
<gene>
    <name evidence="2" type="ORF">MELLADRAFT_104208</name>
</gene>
<sequence length="157" mass="17403">MILIKSMLLVAIEIFLVSQVTAYMGWGDPVCYGSSEVKGEDCFNALSQFFDTSDVYTSEKNFTDSEAKSCGTCTVVLRTNTENCKVHQAHLIDGMSPRMEELSPPRGGMDYLVQKCASHGKNGDVLIFEDPEFTNPTAISCNWKIKISENKQQNSTP</sequence>